<dbReference type="EMBL" id="JAOQNS010000001">
    <property type="protein sequence ID" value="MCW2306040.1"/>
    <property type="molecule type" value="Genomic_DNA"/>
</dbReference>
<organism evidence="16 17">
    <name type="scientific">Rhodobium gokarnense</name>
    <dbReference type="NCBI Taxonomy" id="364296"/>
    <lineage>
        <taxon>Bacteria</taxon>
        <taxon>Pseudomonadati</taxon>
        <taxon>Pseudomonadota</taxon>
        <taxon>Alphaproteobacteria</taxon>
        <taxon>Hyphomicrobiales</taxon>
        <taxon>Rhodobiaceae</taxon>
        <taxon>Rhodobium</taxon>
    </lineage>
</organism>
<feature type="transmembrane region" description="Helical" evidence="14">
    <location>
        <begin position="354"/>
        <end position="375"/>
    </location>
</feature>
<feature type="compositionally biased region" description="Low complexity" evidence="13">
    <location>
        <begin position="265"/>
        <end position="291"/>
    </location>
</feature>
<dbReference type="Pfam" id="PF06226">
    <property type="entry name" value="DUF1007"/>
    <property type="match status" value="1"/>
</dbReference>
<keyword evidence="3" id="KW-0171">Cobalt transport</keyword>
<keyword evidence="6" id="KW-0533">Nickel</keyword>
<keyword evidence="4" id="KW-0813">Transport</keyword>
<feature type="signal peptide" evidence="15">
    <location>
        <begin position="1"/>
        <end position="26"/>
    </location>
</feature>
<evidence type="ECO:0000256" key="10">
    <source>
        <dbReference type="ARBA" id="ARBA00023112"/>
    </source>
</evidence>
<evidence type="ECO:0000256" key="13">
    <source>
        <dbReference type="SAM" id="MobiDB-lite"/>
    </source>
</evidence>
<sequence>MIRSRHPALVAAALLIAIAASLVALARPALAHPHVFIEAKAEIVYDGKGNVVAIRHHWRFDDAFSAFAIQGLDTNGDGEYTREELADLADVNVNSLKDWGYFTFGDDTKVEIDFKPPEPGYWLDLVSVPLTDYWAMSDEDIKAIAEDAERDGTQPMQEVKLLELHFTLPLKEPVGSDTKVTFDVYDPTYYIDFRFAKDADAVKLVNAPGDCSTEIRLPQPLDDETAARLAAIGADVREPPPELRAITQTLVNQVVITCGDAVAATPAATPPSAEDAVTRMAAGDPGATAPGGQSGTPDPAAESAPQSHSVADPEAMSAPSAGFFSGIIGTVARMQSEFYQRLIGALRRFKGDSAAVWFLFLLSFAYGVFHAAGPGHGKAIITSYMFANEATLKRGVALSFAAAFVQATVAVAIVTVVALVLRGTSIAMKSTLGVFEAGSFALVALLGAWLVYRKTRAFLRLSPAPAARSPAPTVGAAHVAAPVIRRVDSDHGHHDHHGHSHGHDHDHDDACCGHSHAPDPEAISGKLSLREAVAAVFSIGMRPCSGALVVLVFALSQGLYLAGVASAYIMAIGTALTISTLAIIAVTSRGIAQRIIGAETLRARRIFAGVEIAAAVVVVLVGVIFFVAALQAPATL</sequence>
<feature type="transmembrane region" description="Helical" evidence="14">
    <location>
        <begin position="433"/>
        <end position="452"/>
    </location>
</feature>
<evidence type="ECO:0000256" key="12">
    <source>
        <dbReference type="ARBA" id="ARBA00023285"/>
    </source>
</evidence>
<feature type="transmembrane region" description="Helical" evidence="14">
    <location>
        <begin position="606"/>
        <end position="630"/>
    </location>
</feature>
<evidence type="ECO:0000256" key="9">
    <source>
        <dbReference type="ARBA" id="ARBA00023065"/>
    </source>
</evidence>
<dbReference type="PANTHER" id="PTHR40659">
    <property type="entry name" value="NICKEL/COBALT EFFLUX SYSTEM RCNA"/>
    <property type="match status" value="1"/>
</dbReference>
<name>A0ABT3H6M6_9HYPH</name>
<feature type="region of interest" description="Disordered" evidence="13">
    <location>
        <begin position="265"/>
        <end position="315"/>
    </location>
</feature>
<evidence type="ECO:0000256" key="6">
    <source>
        <dbReference type="ARBA" id="ARBA00022596"/>
    </source>
</evidence>
<comment type="subcellular location">
    <subcellularLocation>
        <location evidence="2">Cell membrane</location>
        <topology evidence="2">Multi-pass membrane protein</topology>
    </subcellularLocation>
</comment>
<evidence type="ECO:0000256" key="15">
    <source>
        <dbReference type="SAM" id="SignalP"/>
    </source>
</evidence>
<keyword evidence="11 14" id="KW-0472">Membrane</keyword>
<comment type="function">
    <text evidence="1">Efflux system for nickel and cobalt.</text>
</comment>
<feature type="chain" id="PRO_5046508087" evidence="15">
    <location>
        <begin position="27"/>
        <end position="636"/>
    </location>
</feature>
<evidence type="ECO:0000256" key="3">
    <source>
        <dbReference type="ARBA" id="ARBA00022426"/>
    </source>
</evidence>
<dbReference type="Pfam" id="PF03824">
    <property type="entry name" value="NicO"/>
    <property type="match status" value="1"/>
</dbReference>
<feature type="transmembrane region" description="Helical" evidence="14">
    <location>
        <begin position="532"/>
        <end position="554"/>
    </location>
</feature>
<keyword evidence="10" id="KW-0921">Nickel transport</keyword>
<evidence type="ECO:0000256" key="14">
    <source>
        <dbReference type="SAM" id="Phobius"/>
    </source>
</evidence>
<feature type="transmembrane region" description="Helical" evidence="14">
    <location>
        <begin position="560"/>
        <end position="586"/>
    </location>
</feature>
<keyword evidence="9" id="KW-0406">Ion transport</keyword>
<evidence type="ECO:0000313" key="16">
    <source>
        <dbReference type="EMBL" id="MCW2306040.1"/>
    </source>
</evidence>
<keyword evidence="12" id="KW-0170">Cobalt</keyword>
<evidence type="ECO:0000256" key="5">
    <source>
        <dbReference type="ARBA" id="ARBA00022475"/>
    </source>
</evidence>
<feature type="compositionally biased region" description="Basic and acidic residues" evidence="13">
    <location>
        <begin position="501"/>
        <end position="513"/>
    </location>
</feature>
<keyword evidence="15" id="KW-0732">Signal</keyword>
<dbReference type="InterPro" id="IPR010412">
    <property type="entry name" value="DUF1007"/>
</dbReference>
<dbReference type="Proteomes" id="UP001209755">
    <property type="component" value="Unassembled WGS sequence"/>
</dbReference>
<proteinExistence type="predicted"/>
<dbReference type="InterPro" id="IPR051224">
    <property type="entry name" value="NiCoT_RcnA"/>
</dbReference>
<dbReference type="RefSeq" id="WP_264599714.1">
    <property type="nucleotide sequence ID" value="NZ_JAOQNS010000001.1"/>
</dbReference>
<keyword evidence="5" id="KW-1003">Cell membrane</keyword>
<keyword evidence="17" id="KW-1185">Reference proteome</keyword>
<comment type="caution">
    <text evidence="16">The sequence shown here is derived from an EMBL/GenBank/DDBJ whole genome shotgun (WGS) entry which is preliminary data.</text>
</comment>
<dbReference type="InterPro" id="IPR011541">
    <property type="entry name" value="Ni/Co_transpt_high_affinity"/>
</dbReference>
<evidence type="ECO:0000256" key="8">
    <source>
        <dbReference type="ARBA" id="ARBA00022989"/>
    </source>
</evidence>
<keyword evidence="8 14" id="KW-1133">Transmembrane helix</keyword>
<feature type="region of interest" description="Disordered" evidence="13">
    <location>
        <begin position="490"/>
        <end position="513"/>
    </location>
</feature>
<reference evidence="17" key="1">
    <citation type="submission" date="2023-07" db="EMBL/GenBank/DDBJ databases">
        <title>Genome sequencing of Purple Non-Sulfur Bacteria from various extreme environments.</title>
        <authorList>
            <person name="Mayer M."/>
        </authorList>
    </citation>
    <scope>NUCLEOTIDE SEQUENCE [LARGE SCALE GENOMIC DNA]</scope>
    <source>
        <strain evidence="17">DSM 17935</strain>
    </source>
</reference>
<evidence type="ECO:0000256" key="7">
    <source>
        <dbReference type="ARBA" id="ARBA00022692"/>
    </source>
</evidence>
<gene>
    <name evidence="16" type="ORF">M2319_000356</name>
</gene>
<evidence type="ECO:0000256" key="11">
    <source>
        <dbReference type="ARBA" id="ARBA00023136"/>
    </source>
</evidence>
<protein>
    <submittedName>
        <fullName evidence="16">ABC-type nickel/cobalt efflux system permease component RcnA/ABC-type uncharacterized transport system substrate-binding protein</fullName>
    </submittedName>
</protein>
<keyword evidence="7 14" id="KW-0812">Transmembrane</keyword>
<evidence type="ECO:0000313" key="17">
    <source>
        <dbReference type="Proteomes" id="UP001209755"/>
    </source>
</evidence>
<evidence type="ECO:0000256" key="2">
    <source>
        <dbReference type="ARBA" id="ARBA00004651"/>
    </source>
</evidence>
<feature type="transmembrane region" description="Helical" evidence="14">
    <location>
        <begin position="396"/>
        <end position="421"/>
    </location>
</feature>
<dbReference type="PANTHER" id="PTHR40659:SF1">
    <property type="entry name" value="NICKEL_COBALT EFFLUX SYSTEM RCNA"/>
    <property type="match status" value="1"/>
</dbReference>
<accession>A0ABT3H6M6</accession>
<evidence type="ECO:0000256" key="1">
    <source>
        <dbReference type="ARBA" id="ARBA00002510"/>
    </source>
</evidence>
<evidence type="ECO:0000256" key="4">
    <source>
        <dbReference type="ARBA" id="ARBA00022448"/>
    </source>
</evidence>